<dbReference type="GO" id="GO:0047804">
    <property type="term" value="F:cysteine-S-conjugate beta-lyase activity"/>
    <property type="evidence" value="ECO:0007669"/>
    <property type="project" value="UniProtKB-EC"/>
</dbReference>
<dbReference type="OrthoDB" id="9802872at2"/>
<evidence type="ECO:0000313" key="8">
    <source>
        <dbReference type="Proteomes" id="UP000799092"/>
    </source>
</evidence>
<evidence type="ECO:0000259" key="6">
    <source>
        <dbReference type="Pfam" id="PF00155"/>
    </source>
</evidence>
<name>A0A6A8DNY4_9BACI</name>
<dbReference type="NCBIfam" id="TIGR04350">
    <property type="entry name" value="C_S_lyase_PatB"/>
    <property type="match status" value="1"/>
</dbReference>
<keyword evidence="8" id="KW-1185">Reference proteome</keyword>
<dbReference type="InterPro" id="IPR004839">
    <property type="entry name" value="Aminotransferase_I/II_large"/>
</dbReference>
<dbReference type="InterPro" id="IPR015424">
    <property type="entry name" value="PyrdxlP-dep_Trfase"/>
</dbReference>
<dbReference type="InterPro" id="IPR015422">
    <property type="entry name" value="PyrdxlP-dep_Trfase_small"/>
</dbReference>
<dbReference type="GO" id="GO:0030170">
    <property type="term" value="F:pyridoxal phosphate binding"/>
    <property type="evidence" value="ECO:0007669"/>
    <property type="project" value="InterPro"/>
</dbReference>
<dbReference type="Gene3D" id="3.90.1150.10">
    <property type="entry name" value="Aspartate Aminotransferase, domain 1"/>
    <property type="match status" value="1"/>
</dbReference>
<dbReference type="Gene3D" id="3.40.640.10">
    <property type="entry name" value="Type I PLP-dependent aspartate aminotransferase-like (Major domain)"/>
    <property type="match status" value="1"/>
</dbReference>
<accession>A0A6A8DNY4</accession>
<keyword evidence="4 7" id="KW-0456">Lyase</keyword>
<comment type="similarity">
    <text evidence="5">Belongs to the class-II pyridoxal-phosphate-dependent aminotransferase family. MalY/PatB cystathionine beta-lyase subfamily.</text>
</comment>
<comment type="caution">
    <text evidence="7">The sequence shown here is derived from an EMBL/GenBank/DDBJ whole genome shotgun (WGS) entry which is preliminary data.</text>
</comment>
<evidence type="ECO:0000256" key="3">
    <source>
        <dbReference type="ARBA" id="ARBA00022898"/>
    </source>
</evidence>
<keyword evidence="3" id="KW-0663">Pyridoxal phosphate</keyword>
<dbReference type="InterPro" id="IPR027619">
    <property type="entry name" value="C-S_lyase_PatB-like"/>
</dbReference>
<dbReference type="RefSeq" id="WP_153738368.1">
    <property type="nucleotide sequence ID" value="NZ_WJNG01000018.1"/>
</dbReference>
<dbReference type="InterPro" id="IPR051798">
    <property type="entry name" value="Class-II_PLP-Dep_Aminotrans"/>
</dbReference>
<evidence type="ECO:0000256" key="4">
    <source>
        <dbReference type="ARBA" id="ARBA00023239"/>
    </source>
</evidence>
<evidence type="ECO:0000313" key="7">
    <source>
        <dbReference type="EMBL" id="MRH44767.1"/>
    </source>
</evidence>
<evidence type="ECO:0000256" key="2">
    <source>
        <dbReference type="ARBA" id="ARBA00012224"/>
    </source>
</evidence>
<dbReference type="EC" id="4.4.1.13" evidence="2"/>
<evidence type="ECO:0000256" key="5">
    <source>
        <dbReference type="ARBA" id="ARBA00037974"/>
    </source>
</evidence>
<protein>
    <recommendedName>
        <fullName evidence="2">cysteine-S-conjugate beta-lyase</fullName>
        <ecNumber evidence="2">4.4.1.13</ecNumber>
    </recommendedName>
</protein>
<reference evidence="7" key="1">
    <citation type="submission" date="2019-11" db="EMBL/GenBank/DDBJ databases">
        <authorList>
            <person name="Li J."/>
        </authorList>
    </citation>
    <scope>NUCLEOTIDE SEQUENCE</scope>
    <source>
        <strain evidence="7">B6B</strain>
    </source>
</reference>
<dbReference type="PANTHER" id="PTHR43525">
    <property type="entry name" value="PROTEIN MALY"/>
    <property type="match status" value="1"/>
</dbReference>
<dbReference type="EMBL" id="WJNG01000018">
    <property type="protein sequence ID" value="MRH44767.1"/>
    <property type="molecule type" value="Genomic_DNA"/>
</dbReference>
<dbReference type="CDD" id="cd00609">
    <property type="entry name" value="AAT_like"/>
    <property type="match status" value="1"/>
</dbReference>
<dbReference type="SUPFAM" id="SSF53383">
    <property type="entry name" value="PLP-dependent transferases"/>
    <property type="match status" value="1"/>
</dbReference>
<dbReference type="PANTHER" id="PTHR43525:SF1">
    <property type="entry name" value="PROTEIN MALY"/>
    <property type="match status" value="1"/>
</dbReference>
<organism evidence="7 8">
    <name type="scientific">Aquibacillus halophilus</name>
    <dbReference type="NCBI Taxonomy" id="930132"/>
    <lineage>
        <taxon>Bacteria</taxon>
        <taxon>Bacillati</taxon>
        <taxon>Bacillota</taxon>
        <taxon>Bacilli</taxon>
        <taxon>Bacillales</taxon>
        <taxon>Bacillaceae</taxon>
        <taxon>Aquibacillus</taxon>
    </lineage>
</organism>
<gene>
    <name evidence="7" type="ORF">GH741_19135</name>
</gene>
<feature type="domain" description="Aminotransferase class I/classII large" evidence="6">
    <location>
        <begin position="29"/>
        <end position="380"/>
    </location>
</feature>
<proteinExistence type="inferred from homology"/>
<dbReference type="Proteomes" id="UP000799092">
    <property type="component" value="Unassembled WGS sequence"/>
</dbReference>
<dbReference type="InterPro" id="IPR015421">
    <property type="entry name" value="PyrdxlP-dep_Trfase_major"/>
</dbReference>
<dbReference type="AlphaFoldDB" id="A0A6A8DNY4"/>
<sequence length="391" mass="44746">MSFDYVHERKGTRSVKWDLIKAIYGSDEVLPLWVADMDFQTPQPVIDSLVDRSKHGIFGYTITDTTINNTIIDWLYRRHDWEINKSWLLYSPGVVSTLHTAVQALTKPGDSILIQTPVYPPFYNIVKNHDRNLVTNSLKLVNNSYEIDFEDFEEKLRLGVKAFILCNPHNPAGRVWTKEELTKMGELCLKYDVKIFSDEIHADLVYSNQKHIPIGLLSKEINEQTITCMSPTKTFNLAGLQVSYAVIPNTKDRDLIKDFFNSQGIYMLNTMGISALEAAYKYGESWLEELLSILEENRDLVTRSFKDRDEINIIEPEGTYLVWMDCRGLGLKNEELKKFMANKAKVGLNDGVSFGEESDGFMRMNIACPKAVLKDGIDRIITALDNYNKSN</sequence>
<evidence type="ECO:0000256" key="1">
    <source>
        <dbReference type="ARBA" id="ARBA00001933"/>
    </source>
</evidence>
<comment type="cofactor">
    <cofactor evidence="1">
        <name>pyridoxal 5'-phosphate</name>
        <dbReference type="ChEBI" id="CHEBI:597326"/>
    </cofactor>
</comment>
<dbReference type="Pfam" id="PF00155">
    <property type="entry name" value="Aminotran_1_2"/>
    <property type="match status" value="1"/>
</dbReference>